<dbReference type="GO" id="GO:0006816">
    <property type="term" value="P:calcium ion transport"/>
    <property type="evidence" value="ECO:0007669"/>
    <property type="project" value="InterPro"/>
</dbReference>
<dbReference type="PANTHER" id="PTHR13715:SF99">
    <property type="entry name" value="INOSITOL 1,4,5-TRISPHOSPHATE RECEPTOR-LIKE PROTEIN A"/>
    <property type="match status" value="1"/>
</dbReference>
<dbReference type="RefSeq" id="XP_004036399.1">
    <property type="nucleotide sequence ID" value="XM_004036351.1"/>
</dbReference>
<feature type="transmembrane region" description="Helical" evidence="5">
    <location>
        <begin position="76"/>
        <end position="99"/>
    </location>
</feature>
<dbReference type="EMBL" id="GL983677">
    <property type="protein sequence ID" value="EGR32413.1"/>
    <property type="molecule type" value="Genomic_DNA"/>
</dbReference>
<dbReference type="GO" id="GO:0016020">
    <property type="term" value="C:membrane"/>
    <property type="evidence" value="ECO:0007669"/>
    <property type="project" value="UniProtKB-SubCell"/>
</dbReference>
<dbReference type="InterPro" id="IPR005821">
    <property type="entry name" value="Ion_trans_dom"/>
</dbReference>
<dbReference type="InterPro" id="IPR015925">
    <property type="entry name" value="Ryanodine_IP3_receptor"/>
</dbReference>
<dbReference type="eggNOG" id="KOG3533">
    <property type="taxonomic scope" value="Eukaryota"/>
</dbReference>
<dbReference type="Proteomes" id="UP000008983">
    <property type="component" value="Unassembled WGS sequence"/>
</dbReference>
<feature type="domain" description="Ion transport" evidence="6">
    <location>
        <begin position="4"/>
        <end position="109"/>
    </location>
</feature>
<dbReference type="InParanoid" id="G0QQT7"/>
<evidence type="ECO:0000313" key="7">
    <source>
        <dbReference type="EMBL" id="EGR32413.1"/>
    </source>
</evidence>
<keyword evidence="4 5" id="KW-0472">Membrane</keyword>
<keyword evidence="3 5" id="KW-1133">Transmembrane helix</keyword>
<keyword evidence="2 5" id="KW-0812">Transmembrane</keyword>
<evidence type="ECO:0000256" key="1">
    <source>
        <dbReference type="ARBA" id="ARBA00004141"/>
    </source>
</evidence>
<sequence>MTSILGVCVIYVYSMIAYFTPLQHSLIYNDNEEFQVCKNAKDCFLIFLDLGLRNGGGIGDVFFYPGRGQNQYIQRFLFDLSFFIIIIVVLLKVVFGIIIDSFSELRDKEKFNDWDQKNRCFICNIQKDIFENQSIKFNNHIQKQHNMWNYLYYIIHLKFKKNLDYDGTETYVQEKINVQDISWIPVGKSIKQNKINQNKKNVK</sequence>
<evidence type="ECO:0000256" key="4">
    <source>
        <dbReference type="ARBA" id="ARBA00023136"/>
    </source>
</evidence>
<dbReference type="STRING" id="857967.G0QQT7"/>
<dbReference type="OrthoDB" id="300855at2759"/>
<protein>
    <submittedName>
        <fullName evidence="7">Inositol-triphosphate type 3, putative</fullName>
    </submittedName>
</protein>
<accession>G0QQT7</accession>
<evidence type="ECO:0000256" key="3">
    <source>
        <dbReference type="ARBA" id="ARBA00022989"/>
    </source>
</evidence>
<evidence type="ECO:0000259" key="6">
    <source>
        <dbReference type="Pfam" id="PF00520"/>
    </source>
</evidence>
<dbReference type="GeneID" id="14908574"/>
<dbReference type="PANTHER" id="PTHR13715">
    <property type="entry name" value="RYANODINE RECEPTOR AND IP3 RECEPTOR"/>
    <property type="match status" value="1"/>
</dbReference>
<dbReference type="SMR" id="G0QQT7"/>
<dbReference type="GO" id="GO:0005216">
    <property type="term" value="F:monoatomic ion channel activity"/>
    <property type="evidence" value="ECO:0007669"/>
    <property type="project" value="InterPro"/>
</dbReference>
<comment type="subcellular location">
    <subcellularLocation>
        <location evidence="1">Membrane</location>
        <topology evidence="1">Multi-pass membrane protein</topology>
    </subcellularLocation>
</comment>
<dbReference type="AlphaFoldDB" id="G0QQT7"/>
<evidence type="ECO:0000256" key="5">
    <source>
        <dbReference type="SAM" id="Phobius"/>
    </source>
</evidence>
<dbReference type="OMA" id="CRIDHET"/>
<evidence type="ECO:0000313" key="8">
    <source>
        <dbReference type="Proteomes" id="UP000008983"/>
    </source>
</evidence>
<evidence type="ECO:0000256" key="2">
    <source>
        <dbReference type="ARBA" id="ARBA00022692"/>
    </source>
</evidence>
<proteinExistence type="predicted"/>
<dbReference type="Pfam" id="PF00520">
    <property type="entry name" value="Ion_trans"/>
    <property type="match status" value="1"/>
</dbReference>
<name>G0QQT7_ICHMU</name>
<gene>
    <name evidence="7" type="ORF">IMG5_083820</name>
</gene>
<reference evidence="7 8" key="1">
    <citation type="submission" date="2011-07" db="EMBL/GenBank/DDBJ databases">
        <authorList>
            <person name="Coyne R."/>
            <person name="Brami D."/>
            <person name="Johnson J."/>
            <person name="Hostetler J."/>
            <person name="Hannick L."/>
            <person name="Clark T."/>
            <person name="Cassidy-Hanley D."/>
            <person name="Inman J."/>
        </authorList>
    </citation>
    <scope>NUCLEOTIDE SEQUENCE [LARGE SCALE GENOMIC DNA]</scope>
    <source>
        <strain evidence="7 8">G5</strain>
    </source>
</reference>
<organism evidence="7 8">
    <name type="scientific">Ichthyophthirius multifiliis</name>
    <name type="common">White spot disease agent</name>
    <name type="synonym">Ich</name>
    <dbReference type="NCBI Taxonomy" id="5932"/>
    <lineage>
        <taxon>Eukaryota</taxon>
        <taxon>Sar</taxon>
        <taxon>Alveolata</taxon>
        <taxon>Ciliophora</taxon>
        <taxon>Intramacronucleata</taxon>
        <taxon>Oligohymenophorea</taxon>
        <taxon>Hymenostomatida</taxon>
        <taxon>Ophryoglenina</taxon>
        <taxon>Ichthyophthirius</taxon>
    </lineage>
</organism>
<keyword evidence="8" id="KW-1185">Reference proteome</keyword>